<feature type="domain" description="ABC-type glycine betaine transport system substrate-binding" evidence="2">
    <location>
        <begin position="133"/>
        <end position="327"/>
    </location>
</feature>
<keyword evidence="1" id="KW-0732">Signal</keyword>
<keyword evidence="4" id="KW-1185">Reference proteome</keyword>
<feature type="domain" description="ABC-type glycine betaine transport system substrate-binding" evidence="2">
    <location>
        <begin position="50"/>
        <end position="119"/>
    </location>
</feature>
<evidence type="ECO:0000256" key="1">
    <source>
        <dbReference type="SAM" id="SignalP"/>
    </source>
</evidence>
<name>A0ABN2IH52_9ACTN</name>
<dbReference type="EMBL" id="BAAANY010000030">
    <property type="protein sequence ID" value="GAA1704951.1"/>
    <property type="molecule type" value="Genomic_DNA"/>
</dbReference>
<dbReference type="InterPro" id="IPR007210">
    <property type="entry name" value="ABC_Gly_betaine_transp_sub-bd"/>
</dbReference>
<dbReference type="Proteomes" id="UP001500618">
    <property type="component" value="Unassembled WGS sequence"/>
</dbReference>
<feature type="signal peptide" evidence="1">
    <location>
        <begin position="1"/>
        <end position="20"/>
    </location>
</feature>
<evidence type="ECO:0000313" key="4">
    <source>
        <dbReference type="Proteomes" id="UP001500618"/>
    </source>
</evidence>
<dbReference type="SUPFAM" id="SSF53850">
    <property type="entry name" value="Periplasmic binding protein-like II"/>
    <property type="match status" value="2"/>
</dbReference>
<feature type="chain" id="PRO_5046924050" description="ABC-type glycine betaine transport system substrate-binding domain-containing protein" evidence="1">
    <location>
        <begin position="21"/>
        <end position="332"/>
    </location>
</feature>
<protein>
    <recommendedName>
        <fullName evidence="2">ABC-type glycine betaine transport system substrate-binding domain-containing protein</fullName>
    </recommendedName>
</protein>
<proteinExistence type="predicted"/>
<gene>
    <name evidence="3" type="ORF">GCM10009765_62630</name>
</gene>
<dbReference type="Gene3D" id="3.40.190.120">
    <property type="entry name" value="Osmoprotection protein (prox), domain 2"/>
    <property type="match status" value="2"/>
</dbReference>
<evidence type="ECO:0000259" key="2">
    <source>
        <dbReference type="Pfam" id="PF04069"/>
    </source>
</evidence>
<comment type="caution">
    <text evidence="3">The sequence shown here is derived from an EMBL/GenBank/DDBJ whole genome shotgun (WGS) entry which is preliminary data.</text>
</comment>
<dbReference type="RefSeq" id="WP_344313858.1">
    <property type="nucleotide sequence ID" value="NZ_BAAANY010000030.1"/>
</dbReference>
<reference evidence="3 4" key="1">
    <citation type="journal article" date="2019" name="Int. J. Syst. Evol. Microbiol.">
        <title>The Global Catalogue of Microorganisms (GCM) 10K type strain sequencing project: providing services to taxonomists for standard genome sequencing and annotation.</title>
        <authorList>
            <consortium name="The Broad Institute Genomics Platform"/>
            <consortium name="The Broad Institute Genome Sequencing Center for Infectious Disease"/>
            <person name="Wu L."/>
            <person name="Ma J."/>
        </authorList>
    </citation>
    <scope>NUCLEOTIDE SEQUENCE [LARGE SCALE GENOMIC DNA]</scope>
    <source>
        <strain evidence="3 4">JCM 14718</strain>
    </source>
</reference>
<sequence length="332" mass="33382">MRSRSIVLGIAALAMAGSLAACGQAGSSGGGTGSNGTATTKAGCAPVAGNDLVVLDDDKKLQNSDNVIPAINTKAATPALTAALDKVSAALDSKTLIALNKQVDIDRQTSAVAASGFIAAQKLSDGLQKGSGTVVIGAANFSESQTLANIYADVLKSAGFTSSVKTIGNRELYLPALEKGEIQVVPEYAATLTEFMNPDKAKPQATPDIDKTVAALTALGKDKGLSFGKPAAATDQNAFAVTTAFAQKNSVKTLSDFASKCSGKATIIGGPPECNSAARPYCVPGLVKTYALSFGSFTSLDAAGPLSKQALKTGKVTIALVLSSDGGLTASS</sequence>
<evidence type="ECO:0000313" key="3">
    <source>
        <dbReference type="EMBL" id="GAA1704951.1"/>
    </source>
</evidence>
<dbReference type="PROSITE" id="PS51257">
    <property type="entry name" value="PROKAR_LIPOPROTEIN"/>
    <property type="match status" value="1"/>
</dbReference>
<organism evidence="3 4">
    <name type="scientific">Fodinicola feengrottensis</name>
    <dbReference type="NCBI Taxonomy" id="435914"/>
    <lineage>
        <taxon>Bacteria</taxon>
        <taxon>Bacillati</taxon>
        <taxon>Actinomycetota</taxon>
        <taxon>Actinomycetes</taxon>
        <taxon>Mycobacteriales</taxon>
        <taxon>Fodinicola</taxon>
    </lineage>
</organism>
<dbReference type="Pfam" id="PF04069">
    <property type="entry name" value="OpuAC"/>
    <property type="match status" value="2"/>
</dbReference>
<accession>A0ABN2IH52</accession>
<dbReference type="Gene3D" id="3.40.190.10">
    <property type="entry name" value="Periplasmic binding protein-like II"/>
    <property type="match status" value="2"/>
</dbReference>